<reference evidence="3 4" key="1">
    <citation type="submission" date="2024-05" db="EMBL/GenBank/DDBJ databases">
        <title>Genome Sequence and Characterization of the New Strain Purple Sulfur Bacterium of Genus Thioalkalicoccus.</title>
        <authorList>
            <person name="Bryantseva I.A."/>
            <person name="Kyndt J.A."/>
            <person name="Imhoff J.F."/>
        </authorList>
    </citation>
    <scope>NUCLEOTIDE SEQUENCE [LARGE SCALE GENOMIC DNA]</scope>
    <source>
        <strain evidence="3 4">Um2</strain>
    </source>
</reference>
<keyword evidence="1" id="KW-0812">Transmembrane</keyword>
<evidence type="ECO:0000313" key="4">
    <source>
        <dbReference type="Proteomes" id="UP001564408"/>
    </source>
</evidence>
<evidence type="ECO:0000259" key="2">
    <source>
        <dbReference type="PROSITE" id="PS50914"/>
    </source>
</evidence>
<dbReference type="PROSITE" id="PS50914">
    <property type="entry name" value="BON"/>
    <property type="match status" value="1"/>
</dbReference>
<dbReference type="InterPro" id="IPR051686">
    <property type="entry name" value="Lipoprotein_DolP"/>
</dbReference>
<dbReference type="Proteomes" id="UP001564408">
    <property type="component" value="Unassembled WGS sequence"/>
</dbReference>
<dbReference type="Gene3D" id="3.40.1520.20">
    <property type="match status" value="1"/>
</dbReference>
<accession>A0ABV4BCN1</accession>
<dbReference type="InterPro" id="IPR007055">
    <property type="entry name" value="BON_dom"/>
</dbReference>
<dbReference type="PANTHER" id="PTHR34606">
    <property type="entry name" value="BON DOMAIN-CONTAINING PROTEIN"/>
    <property type="match status" value="1"/>
</dbReference>
<name>A0ABV4BCN1_9GAMM</name>
<feature type="transmembrane region" description="Helical" evidence="1">
    <location>
        <begin position="20"/>
        <end position="47"/>
    </location>
</feature>
<proteinExistence type="predicted"/>
<comment type="caution">
    <text evidence="3">The sequence shown here is derived from an EMBL/GenBank/DDBJ whole genome shotgun (WGS) entry which is preliminary data.</text>
</comment>
<keyword evidence="1" id="KW-0472">Membrane</keyword>
<gene>
    <name evidence="3" type="ORF">ABC977_04925</name>
</gene>
<protein>
    <submittedName>
        <fullName evidence="3">BON domain-containing protein</fullName>
    </submittedName>
</protein>
<keyword evidence="1" id="KW-1133">Transmembrane helix</keyword>
<dbReference type="EMBL" id="JBDKXB010000004">
    <property type="protein sequence ID" value="MEY6431749.1"/>
    <property type="molecule type" value="Genomic_DNA"/>
</dbReference>
<keyword evidence="4" id="KW-1185">Reference proteome</keyword>
<sequence length="214" mass="23306">MSNNLVHAQPTIGRYPGLALILALGLTMPIGGLVSGCGPMLVGGTVAGASLLHDRRPAGVVVEDRRIELMASDRHRKEPEIAQNSRIMATSYNQVVLLTGQAARRDIRDRYADMVSRLPGVVKVVDQVTIGPNATLQRQGEDALLASRVRLALASVDRPDFDLTRVKVITESGTVHLMGLLTPDEEQAVIERVRHVPGVVQVVRLFEPYRPNRA</sequence>
<dbReference type="PANTHER" id="PTHR34606:SF4">
    <property type="entry name" value="OUTER MEMBRANE LIPOPROTEIN DOLP"/>
    <property type="match status" value="1"/>
</dbReference>
<evidence type="ECO:0000313" key="3">
    <source>
        <dbReference type="EMBL" id="MEY6431749.1"/>
    </source>
</evidence>
<organism evidence="3 4">
    <name type="scientific">Thioalkalicoccus limnaeus</name>
    <dbReference type="NCBI Taxonomy" id="120681"/>
    <lineage>
        <taxon>Bacteria</taxon>
        <taxon>Pseudomonadati</taxon>
        <taxon>Pseudomonadota</taxon>
        <taxon>Gammaproteobacteria</taxon>
        <taxon>Chromatiales</taxon>
        <taxon>Chromatiaceae</taxon>
        <taxon>Thioalkalicoccus</taxon>
    </lineage>
</organism>
<dbReference type="Pfam" id="PF04972">
    <property type="entry name" value="BON"/>
    <property type="match status" value="2"/>
</dbReference>
<feature type="domain" description="BON" evidence="2">
    <location>
        <begin position="63"/>
        <end position="132"/>
    </location>
</feature>
<evidence type="ECO:0000256" key="1">
    <source>
        <dbReference type="SAM" id="Phobius"/>
    </source>
</evidence>